<organism evidence="1">
    <name type="scientific">Shewanella decolorationis</name>
    <dbReference type="NCBI Taxonomy" id="256839"/>
    <lineage>
        <taxon>Bacteria</taxon>
        <taxon>Pseudomonadati</taxon>
        <taxon>Pseudomonadota</taxon>
        <taxon>Gammaproteobacteria</taxon>
        <taxon>Alteromonadales</taxon>
        <taxon>Shewanellaceae</taxon>
        <taxon>Shewanella</taxon>
    </lineage>
</organism>
<protein>
    <submittedName>
        <fullName evidence="1">Uncharacterized protein</fullName>
    </submittedName>
</protein>
<dbReference type="AlphaFoldDB" id="A0A5B8QV08"/>
<proteinExistence type="predicted"/>
<gene>
    <name evidence="1" type="ORF">D0436_04310</name>
</gene>
<name>A0A5B8QV08_9GAMM</name>
<reference evidence="1" key="1">
    <citation type="journal article" date="2019" name="Ecotoxicol. Environ. Saf.">
        <title>Microbial characterization of heavy metal resistant bacterial strains isolated from an electroplating wastewater treatment plant.</title>
        <authorList>
            <person name="Cai X."/>
            <person name="Zheng X."/>
            <person name="Zhang D."/>
            <person name="Iqbal W."/>
            <person name="Liu C."/>
            <person name="Yang B."/>
            <person name="Zhao X."/>
            <person name="Lu X."/>
            <person name="Mao Y."/>
        </authorList>
    </citation>
    <scope>NUCLEOTIDE SEQUENCE [LARGE SCALE GENOMIC DNA]</scope>
    <source>
        <strain evidence="1">Ni1-3</strain>
    </source>
</reference>
<sequence length="72" mass="8279">MTFPYILFLMIFVGVLLLLAKEAQSKLGWARQSVAAQIAVGHNRINIDKLITYILRIANNEKHPHLNKPRIR</sequence>
<accession>A0A5B8QV08</accession>
<dbReference type="EMBL" id="CP031775">
    <property type="protein sequence ID" value="QDZ89757.1"/>
    <property type="molecule type" value="Genomic_DNA"/>
</dbReference>
<evidence type="ECO:0000313" key="1">
    <source>
        <dbReference type="EMBL" id="QDZ89757.1"/>
    </source>
</evidence>